<comment type="caution">
    <text evidence="1">The sequence shown here is derived from an EMBL/GenBank/DDBJ whole genome shotgun (WGS) entry which is preliminary data.</text>
</comment>
<accession>A0A8S9SCV0</accession>
<gene>
    <name evidence="1" type="ORF">F2Q69_00035633</name>
</gene>
<dbReference type="AlphaFoldDB" id="A0A8S9SCV0"/>
<dbReference type="EMBL" id="QGKX02000004">
    <property type="protein sequence ID" value="KAF3598549.1"/>
    <property type="molecule type" value="Genomic_DNA"/>
</dbReference>
<reference evidence="1" key="1">
    <citation type="submission" date="2019-12" db="EMBL/GenBank/DDBJ databases">
        <title>Genome sequencing and annotation of Brassica cretica.</title>
        <authorList>
            <person name="Studholme D.J."/>
            <person name="Sarris P."/>
        </authorList>
    </citation>
    <scope>NUCLEOTIDE SEQUENCE</scope>
    <source>
        <strain evidence="1">PFS-109/04</strain>
        <tissue evidence="1">Leaf</tissue>
    </source>
</reference>
<proteinExistence type="predicted"/>
<evidence type="ECO:0000313" key="1">
    <source>
        <dbReference type="EMBL" id="KAF3598549.1"/>
    </source>
</evidence>
<dbReference type="Proteomes" id="UP000712600">
    <property type="component" value="Unassembled WGS sequence"/>
</dbReference>
<sequence length="61" mass="6460">MLGRCVTTEIGLSVVRLPYSSLSGADLDTYPLPGDNRGLDTNFVVTVFDHNTELGSSSVAT</sequence>
<evidence type="ECO:0000313" key="2">
    <source>
        <dbReference type="Proteomes" id="UP000712600"/>
    </source>
</evidence>
<organism evidence="1 2">
    <name type="scientific">Brassica cretica</name>
    <name type="common">Mustard</name>
    <dbReference type="NCBI Taxonomy" id="69181"/>
    <lineage>
        <taxon>Eukaryota</taxon>
        <taxon>Viridiplantae</taxon>
        <taxon>Streptophyta</taxon>
        <taxon>Embryophyta</taxon>
        <taxon>Tracheophyta</taxon>
        <taxon>Spermatophyta</taxon>
        <taxon>Magnoliopsida</taxon>
        <taxon>eudicotyledons</taxon>
        <taxon>Gunneridae</taxon>
        <taxon>Pentapetalae</taxon>
        <taxon>rosids</taxon>
        <taxon>malvids</taxon>
        <taxon>Brassicales</taxon>
        <taxon>Brassicaceae</taxon>
        <taxon>Brassiceae</taxon>
        <taxon>Brassica</taxon>
    </lineage>
</organism>
<protein>
    <submittedName>
        <fullName evidence="1">Uncharacterized protein</fullName>
    </submittedName>
</protein>
<name>A0A8S9SCV0_BRACR</name>